<dbReference type="Gene3D" id="1.10.1050.10">
    <property type="entry name" value="Ribosomal Protein S4 Delta 41, Chain A, domain 1"/>
    <property type="match status" value="1"/>
</dbReference>
<dbReference type="CDD" id="cd00165">
    <property type="entry name" value="S4"/>
    <property type="match status" value="1"/>
</dbReference>
<dbReference type="InterPro" id="IPR018079">
    <property type="entry name" value="Ribosomal_uS4_CS"/>
</dbReference>
<evidence type="ECO:0000256" key="3">
    <source>
        <dbReference type="ARBA" id="ARBA00022884"/>
    </source>
</evidence>
<keyword evidence="5" id="KW-0687">Ribonucleoprotein</keyword>
<evidence type="ECO:0000256" key="2">
    <source>
        <dbReference type="ARBA" id="ARBA00022730"/>
    </source>
</evidence>
<reference evidence="8" key="1">
    <citation type="journal article" date="2008" name="BMC Genomics">
        <title>Complete sequence and analysis of the mitochondrial genome of Hemiselmis andersenii CCMP644 (Cryptophyceae).</title>
        <authorList>
            <person name="Kim E."/>
            <person name="Lane C.E."/>
            <person name="Curtis B.A."/>
            <person name="Kozera C."/>
            <person name="Bowman S."/>
            <person name="Archibald J.M."/>
        </authorList>
    </citation>
    <scope>NUCLEOTIDE SEQUENCE [LARGE SCALE GENOMIC DNA]</scope>
    <source>
        <strain evidence="8">CCMP 644</strain>
        <strain>CCMP644</strain>
    </source>
</reference>
<dbReference type="GO" id="GO:0003735">
    <property type="term" value="F:structural constituent of ribosome"/>
    <property type="evidence" value="ECO:0007669"/>
    <property type="project" value="TreeGrafter"/>
</dbReference>
<evidence type="ECO:0000313" key="8">
    <source>
        <dbReference type="EMBL" id="ACC78240.1"/>
    </source>
</evidence>
<geneLocation type="mitochondrion" evidence="8"/>
<protein>
    <submittedName>
        <fullName evidence="8">Ribosomal protein S4</fullName>
    </submittedName>
</protein>
<dbReference type="InterPro" id="IPR002942">
    <property type="entry name" value="S4_RNA-bd"/>
</dbReference>
<evidence type="ECO:0000256" key="4">
    <source>
        <dbReference type="ARBA" id="ARBA00022980"/>
    </source>
</evidence>
<dbReference type="PROSITE" id="PS50889">
    <property type="entry name" value="S4"/>
    <property type="match status" value="1"/>
</dbReference>
<dbReference type="EMBL" id="EU651892">
    <property type="protein sequence ID" value="ACC78240.1"/>
    <property type="molecule type" value="Genomic_DNA"/>
</dbReference>
<dbReference type="Gene3D" id="3.10.290.10">
    <property type="entry name" value="RNA-binding S4 domain"/>
    <property type="match status" value="1"/>
</dbReference>
<dbReference type="Pfam" id="PF01479">
    <property type="entry name" value="S4"/>
    <property type="match status" value="1"/>
</dbReference>
<evidence type="ECO:0000256" key="5">
    <source>
        <dbReference type="ARBA" id="ARBA00023274"/>
    </source>
</evidence>
<evidence type="ECO:0000256" key="6">
    <source>
        <dbReference type="PROSITE-ProRule" id="PRU00182"/>
    </source>
</evidence>
<keyword evidence="4 8" id="KW-0689">Ribosomal protein</keyword>
<dbReference type="InterPro" id="IPR022801">
    <property type="entry name" value="Ribosomal_uS4"/>
</dbReference>
<dbReference type="PANTHER" id="PTHR11831">
    <property type="entry name" value="30S 40S RIBOSOMAL PROTEIN"/>
    <property type="match status" value="1"/>
</dbReference>
<evidence type="ECO:0000259" key="7">
    <source>
        <dbReference type="SMART" id="SM00363"/>
    </source>
</evidence>
<dbReference type="GO" id="GO:0015935">
    <property type="term" value="C:small ribosomal subunit"/>
    <property type="evidence" value="ECO:0007669"/>
    <property type="project" value="TreeGrafter"/>
</dbReference>
<name>B2MWU8_HEMAN</name>
<dbReference type="PROSITE" id="PS00632">
    <property type="entry name" value="RIBOSOMAL_S4"/>
    <property type="match status" value="1"/>
</dbReference>
<proteinExistence type="inferred from homology"/>
<dbReference type="InterPro" id="IPR036986">
    <property type="entry name" value="S4_RNA-bd_sf"/>
</dbReference>
<dbReference type="SMART" id="SM00363">
    <property type="entry name" value="S4"/>
    <property type="match status" value="1"/>
</dbReference>
<keyword evidence="8" id="KW-0496">Mitochondrion</keyword>
<dbReference type="RefSeq" id="YP_001874786.1">
    <property type="nucleotide sequence ID" value="NC_010637.1"/>
</dbReference>
<dbReference type="PANTHER" id="PTHR11831:SF4">
    <property type="entry name" value="SMALL RIBOSOMAL SUBUNIT PROTEIN US4M"/>
    <property type="match status" value="1"/>
</dbReference>
<sequence>MTKRLNSKFKVCKNIKGNRKNLWAVVRAITFRSIRILKPDSISVKQKLNRISSFGKYLNGKQNLIKFYCNISEKLFQSLLQQAEKSKPKTIDKLISLLESRLDVVLYRSGFVNSLHMARQLINHGFICINSKTVYNLNITLKSGDIVEIKRDFPIKELITILKQRVFRRNFKIRTKKMNLQNKKVMMEKVRILNDRNRTFTAYLSNFFKTDNSFALKSIKKLPVIPTNLEVNFELLKIVFLWEPIFSQVYYPIKTQYKRRKNAMSYSYNEIMYRD</sequence>
<gene>
    <name evidence="8" type="primary">rps4</name>
    <name evidence="8" type="ORF">HAM_049</name>
</gene>
<dbReference type="GO" id="GO:0019843">
    <property type="term" value="F:rRNA binding"/>
    <property type="evidence" value="ECO:0007669"/>
    <property type="project" value="UniProtKB-KW"/>
</dbReference>
<dbReference type="SUPFAM" id="SSF55174">
    <property type="entry name" value="Alpha-L RNA-binding motif"/>
    <property type="match status" value="1"/>
</dbReference>
<dbReference type="AlphaFoldDB" id="B2MWU8"/>
<evidence type="ECO:0000256" key="1">
    <source>
        <dbReference type="ARBA" id="ARBA00007465"/>
    </source>
</evidence>
<keyword evidence="3 6" id="KW-0694">RNA-binding</keyword>
<dbReference type="GO" id="GO:0042274">
    <property type="term" value="P:ribosomal small subunit biogenesis"/>
    <property type="evidence" value="ECO:0007669"/>
    <property type="project" value="TreeGrafter"/>
</dbReference>
<comment type="similarity">
    <text evidence="1">Belongs to the universal ribosomal protein uS4 family.</text>
</comment>
<feature type="domain" description="RNA-binding S4" evidence="7">
    <location>
        <begin position="100"/>
        <end position="159"/>
    </location>
</feature>
<organism evidence="8">
    <name type="scientific">Hemiselmis andersenii</name>
    <name type="common">Cryptophyte alga</name>
    <dbReference type="NCBI Taxonomy" id="464988"/>
    <lineage>
        <taxon>Eukaryota</taxon>
        <taxon>Cryptophyceae</taxon>
        <taxon>Cryptomonadales</taxon>
        <taxon>Hemiselmidaceae</taxon>
        <taxon>Hemiselmis</taxon>
    </lineage>
</organism>
<accession>B2MWU8</accession>
<dbReference type="GeneID" id="6261990"/>
<keyword evidence="2 6" id="KW-0699">rRNA-binding</keyword>